<organism evidence="3 4">
    <name type="scientific">Odynerus spinipes</name>
    <dbReference type="NCBI Taxonomy" id="1348599"/>
    <lineage>
        <taxon>Eukaryota</taxon>
        <taxon>Metazoa</taxon>
        <taxon>Ecdysozoa</taxon>
        <taxon>Arthropoda</taxon>
        <taxon>Hexapoda</taxon>
        <taxon>Insecta</taxon>
        <taxon>Pterygota</taxon>
        <taxon>Neoptera</taxon>
        <taxon>Endopterygota</taxon>
        <taxon>Hymenoptera</taxon>
        <taxon>Apocrita</taxon>
        <taxon>Aculeata</taxon>
        <taxon>Vespoidea</taxon>
        <taxon>Vespidae</taxon>
        <taxon>Eumeninae</taxon>
        <taxon>Odynerus</taxon>
    </lineage>
</organism>
<dbReference type="EMBL" id="JAIFRP010000014">
    <property type="protein sequence ID" value="KAK2586137.1"/>
    <property type="molecule type" value="Genomic_DNA"/>
</dbReference>
<reference evidence="3" key="2">
    <citation type="journal article" date="2023" name="Commun. Biol.">
        <title>Intrasexual cuticular hydrocarbon dimorphism in a wasp sheds light on hydrocarbon biosynthesis genes in Hymenoptera.</title>
        <authorList>
            <person name="Moris V.C."/>
            <person name="Podsiadlowski L."/>
            <person name="Martin S."/>
            <person name="Oeyen J.P."/>
            <person name="Donath A."/>
            <person name="Petersen M."/>
            <person name="Wilbrandt J."/>
            <person name="Misof B."/>
            <person name="Liedtke D."/>
            <person name="Thamm M."/>
            <person name="Scheiner R."/>
            <person name="Schmitt T."/>
            <person name="Niehuis O."/>
        </authorList>
    </citation>
    <scope>NUCLEOTIDE SEQUENCE</scope>
    <source>
        <strain evidence="3">GBR_01_08_01A</strain>
    </source>
</reference>
<evidence type="ECO:0000313" key="3">
    <source>
        <dbReference type="EMBL" id="KAK2586137.1"/>
    </source>
</evidence>
<sequence length="376" mass="41444">MEICVDSLESARNAVNGGASRLELCAALSEGGLTPTPGLVKLVRSVTTVPIYAMIRVRAGDFVYSRDEMDAMSYDLKILKDLNVNGFVFGALTVDREIDINYCKEIISAASPLPVTFHRAFDEVVDPSRALETLIDLGFERILSSGQKNTAEEGLDLLREIVRQATGRISIMPGSGIDSTNISKIKMATDAKEFHASAKRRKLVHGDANRVRIGAVDDKNFIMVTDTDVVKKMVEIINAGVKQLFALVKNYHAVCFVVNEKENWKIERKIDSNERKSVSLKEHSIYNENGAYGVLASPVNACAGARPARVDSGPQLNVAFCLQGFVFVPTENYKLSKRRRIRVCEGKGYNESVTSASDFPVVVLGRSTKKRKMCRS</sequence>
<dbReference type="Proteomes" id="UP001258017">
    <property type="component" value="Unassembled WGS sequence"/>
</dbReference>
<proteinExistence type="inferred from homology"/>
<dbReference type="InterPro" id="IPR036822">
    <property type="entry name" value="CutC-like_dom_sf"/>
</dbReference>
<dbReference type="AlphaFoldDB" id="A0AAD9RUE6"/>
<dbReference type="SUPFAM" id="SSF110395">
    <property type="entry name" value="CutC-like"/>
    <property type="match status" value="1"/>
</dbReference>
<dbReference type="HAMAP" id="MF_00795">
    <property type="entry name" value="CutC"/>
    <property type="match status" value="1"/>
</dbReference>
<keyword evidence="4" id="KW-1185">Reference proteome</keyword>
<evidence type="ECO:0000256" key="1">
    <source>
        <dbReference type="ARBA" id="ARBA00007768"/>
    </source>
</evidence>
<protein>
    <recommendedName>
        <fullName evidence="2">Copper homeostasis protein cutC homolog</fullName>
    </recommendedName>
</protein>
<reference evidence="3" key="1">
    <citation type="submission" date="2021-08" db="EMBL/GenBank/DDBJ databases">
        <authorList>
            <person name="Misof B."/>
            <person name="Oliver O."/>
            <person name="Podsiadlowski L."/>
            <person name="Donath A."/>
            <person name="Peters R."/>
            <person name="Mayer C."/>
            <person name="Rust J."/>
            <person name="Gunkel S."/>
            <person name="Lesny P."/>
            <person name="Martin S."/>
            <person name="Oeyen J.P."/>
            <person name="Petersen M."/>
            <person name="Panagiotis P."/>
            <person name="Wilbrandt J."/>
            <person name="Tanja T."/>
        </authorList>
    </citation>
    <scope>NUCLEOTIDE SEQUENCE</scope>
    <source>
        <strain evidence="3">GBR_01_08_01A</strain>
        <tissue evidence="3">Thorax + abdomen</tissue>
    </source>
</reference>
<dbReference type="Pfam" id="PF03932">
    <property type="entry name" value="CutC"/>
    <property type="match status" value="1"/>
</dbReference>
<dbReference type="Gene3D" id="3.20.20.380">
    <property type="entry name" value="Copper homeostasis (CutC) domain"/>
    <property type="match status" value="1"/>
</dbReference>
<dbReference type="PANTHER" id="PTHR12598">
    <property type="entry name" value="COPPER HOMEOSTASIS PROTEIN CUTC"/>
    <property type="match status" value="1"/>
</dbReference>
<dbReference type="GO" id="GO:0005507">
    <property type="term" value="F:copper ion binding"/>
    <property type="evidence" value="ECO:0007669"/>
    <property type="project" value="TreeGrafter"/>
</dbReference>
<dbReference type="InterPro" id="IPR005627">
    <property type="entry name" value="CutC-like"/>
</dbReference>
<accession>A0AAD9RUE6</accession>
<evidence type="ECO:0000256" key="2">
    <source>
        <dbReference type="ARBA" id="ARBA00019014"/>
    </source>
</evidence>
<gene>
    <name evidence="3" type="ORF">KPH14_001410</name>
</gene>
<dbReference type="FunFam" id="3.20.20.380:FF:000001">
    <property type="entry name" value="Copper homeostasis protein CutC"/>
    <property type="match status" value="1"/>
</dbReference>
<dbReference type="PANTHER" id="PTHR12598:SF0">
    <property type="entry name" value="COPPER HOMEOSTASIS PROTEIN CUTC HOMOLOG"/>
    <property type="match status" value="1"/>
</dbReference>
<name>A0AAD9RUE6_9HYME</name>
<evidence type="ECO:0000313" key="4">
    <source>
        <dbReference type="Proteomes" id="UP001258017"/>
    </source>
</evidence>
<comment type="caution">
    <text evidence="3">The sequence shown here is derived from an EMBL/GenBank/DDBJ whole genome shotgun (WGS) entry which is preliminary data.</text>
</comment>
<comment type="similarity">
    <text evidence="1">Belongs to the CutC family.</text>
</comment>